<evidence type="ECO:0000313" key="3">
    <source>
        <dbReference type="EMBL" id="KAF2756220.1"/>
    </source>
</evidence>
<proteinExistence type="predicted"/>
<name>A0A6A6W2N7_9PEZI</name>
<dbReference type="Proteomes" id="UP000799437">
    <property type="component" value="Unassembled WGS sequence"/>
</dbReference>
<dbReference type="GeneID" id="54491135"/>
<feature type="region of interest" description="Disordered" evidence="1">
    <location>
        <begin position="204"/>
        <end position="243"/>
    </location>
</feature>
<feature type="compositionally biased region" description="Polar residues" evidence="1">
    <location>
        <begin position="18"/>
        <end position="29"/>
    </location>
</feature>
<keyword evidence="4" id="KW-1185">Reference proteome</keyword>
<dbReference type="RefSeq" id="XP_033598671.1">
    <property type="nucleotide sequence ID" value="XM_033750081.1"/>
</dbReference>
<evidence type="ECO:0000313" key="4">
    <source>
        <dbReference type="Proteomes" id="UP000799437"/>
    </source>
</evidence>
<dbReference type="OrthoDB" id="2417614at2759"/>
<dbReference type="Pfam" id="PF10544">
    <property type="entry name" value="T5orf172"/>
    <property type="match status" value="1"/>
</dbReference>
<dbReference type="PANTHER" id="PTHR28094">
    <property type="entry name" value="MEIOTICALLY UP-REGULATED GENE 113 PROTEIN"/>
    <property type="match status" value="1"/>
</dbReference>
<gene>
    <name evidence="3" type="ORF">EJ05DRAFT_93809</name>
</gene>
<accession>A0A6A6W2N7</accession>
<feature type="region of interest" description="Disordered" evidence="1">
    <location>
        <begin position="255"/>
        <end position="286"/>
    </location>
</feature>
<protein>
    <submittedName>
        <fullName evidence="3">DUF1766-domain-containing protein</fullName>
    </submittedName>
</protein>
<dbReference type="EMBL" id="ML996576">
    <property type="protein sequence ID" value="KAF2756220.1"/>
    <property type="molecule type" value="Genomic_DNA"/>
</dbReference>
<sequence>MPVIHHTPEALLPRSDSKNPSTTCKGITSSGRPCRRALAVKTKRPSGVLAVVSVGNDRDAAAFFCWQHQDQADLLTVRNNDLDIVEEETTIIPLRERSSIDTLVQRLGVLEFENNVPEKEARSIQKRTRQDHSERYNAPTQGIARPRTWENVSGPVMIARRSDSRFQKPPYMSKPAAKPRKIGFWQFLCCGSTDTDHDGLKQVRRREAKQRQQESTTIRPSYQKPMEASRPHSTEIAPNHQSATVNPTISRIPARKTVSDSSVSPANSLGQQTNPMRSPKQNMKSPIPTSLPPAISMSLLRYLSSPPSLHDEPGYIYMFWLTPSTTSPPPQRTSSTLLSARPDIPRGRRASDVLSEYSSARSNSLGKMSTKLTKPATILLKIGRTDNVWRRMREWGQQCGTVPNLLRYYPYVASSPAVSPSGSSATSPAASPGAHPRRASLQPTHQQRPDHRRARSSGNGVRHVPHATRVERLIHLELADQQVDIECACGTTHREWFEVEATLEGVRRVDEVCRRWVEWDESGRNLGR</sequence>
<evidence type="ECO:0000259" key="2">
    <source>
        <dbReference type="SMART" id="SM00974"/>
    </source>
</evidence>
<dbReference type="PANTHER" id="PTHR28094:SF2">
    <property type="entry name" value="BACTERIOPHAGE T5 ORF172 DNA-BINDING DOMAIN-CONTAINING PROTEIN"/>
    <property type="match status" value="1"/>
</dbReference>
<feature type="compositionally biased region" description="Polar residues" evidence="1">
    <location>
        <begin position="259"/>
        <end position="286"/>
    </location>
</feature>
<feature type="compositionally biased region" description="Low complexity" evidence="1">
    <location>
        <begin position="417"/>
        <end position="434"/>
    </location>
</feature>
<dbReference type="SMART" id="SM00974">
    <property type="entry name" value="T5orf172"/>
    <property type="match status" value="1"/>
</dbReference>
<evidence type="ECO:0000256" key="1">
    <source>
        <dbReference type="SAM" id="MobiDB-lite"/>
    </source>
</evidence>
<organism evidence="3 4">
    <name type="scientific">Pseudovirgaria hyperparasitica</name>
    <dbReference type="NCBI Taxonomy" id="470096"/>
    <lineage>
        <taxon>Eukaryota</taxon>
        <taxon>Fungi</taxon>
        <taxon>Dikarya</taxon>
        <taxon>Ascomycota</taxon>
        <taxon>Pezizomycotina</taxon>
        <taxon>Dothideomycetes</taxon>
        <taxon>Dothideomycetes incertae sedis</taxon>
        <taxon>Acrospermales</taxon>
        <taxon>Acrospermaceae</taxon>
        <taxon>Pseudovirgaria</taxon>
    </lineage>
</organism>
<feature type="region of interest" description="Disordered" evidence="1">
    <location>
        <begin position="1"/>
        <end position="29"/>
    </location>
</feature>
<dbReference type="AlphaFoldDB" id="A0A6A6W2N7"/>
<dbReference type="InterPro" id="IPR053006">
    <property type="entry name" value="Meiosis_regulatory"/>
</dbReference>
<feature type="region of interest" description="Disordered" evidence="1">
    <location>
        <begin position="417"/>
        <end position="465"/>
    </location>
</feature>
<feature type="region of interest" description="Disordered" evidence="1">
    <location>
        <begin position="326"/>
        <end position="368"/>
    </location>
</feature>
<reference evidence="3" key="1">
    <citation type="journal article" date="2020" name="Stud. Mycol.">
        <title>101 Dothideomycetes genomes: a test case for predicting lifestyles and emergence of pathogens.</title>
        <authorList>
            <person name="Haridas S."/>
            <person name="Albert R."/>
            <person name="Binder M."/>
            <person name="Bloem J."/>
            <person name="Labutti K."/>
            <person name="Salamov A."/>
            <person name="Andreopoulos B."/>
            <person name="Baker S."/>
            <person name="Barry K."/>
            <person name="Bills G."/>
            <person name="Bluhm B."/>
            <person name="Cannon C."/>
            <person name="Castanera R."/>
            <person name="Culley D."/>
            <person name="Daum C."/>
            <person name="Ezra D."/>
            <person name="Gonzalez J."/>
            <person name="Henrissat B."/>
            <person name="Kuo A."/>
            <person name="Liang C."/>
            <person name="Lipzen A."/>
            <person name="Lutzoni F."/>
            <person name="Magnuson J."/>
            <person name="Mondo S."/>
            <person name="Nolan M."/>
            <person name="Ohm R."/>
            <person name="Pangilinan J."/>
            <person name="Park H.-J."/>
            <person name="Ramirez L."/>
            <person name="Alfaro M."/>
            <person name="Sun H."/>
            <person name="Tritt A."/>
            <person name="Yoshinaga Y."/>
            <person name="Zwiers L.-H."/>
            <person name="Turgeon B."/>
            <person name="Goodwin S."/>
            <person name="Spatafora J."/>
            <person name="Crous P."/>
            <person name="Grigoriev I."/>
        </authorList>
    </citation>
    <scope>NUCLEOTIDE SEQUENCE</scope>
    <source>
        <strain evidence="3">CBS 121739</strain>
    </source>
</reference>
<feature type="compositionally biased region" description="Polar residues" evidence="1">
    <location>
        <begin position="356"/>
        <end position="368"/>
    </location>
</feature>
<feature type="domain" description="Bacteriophage T5 Orf172 DNA-binding" evidence="2">
    <location>
        <begin position="374"/>
        <end position="509"/>
    </location>
</feature>
<dbReference type="InterPro" id="IPR018306">
    <property type="entry name" value="Phage_T5_Orf172_DNA-bd"/>
</dbReference>